<protein>
    <submittedName>
        <fullName evidence="1">Uncharacterized protein</fullName>
    </submittedName>
</protein>
<dbReference type="Proteomes" id="UP000093629">
    <property type="component" value="Unassembled WGS sequence"/>
</dbReference>
<name>A0A1A3MQB2_MYCAS</name>
<proteinExistence type="predicted"/>
<organism evidence="1 2">
    <name type="scientific">Mycobacterium asiaticum</name>
    <dbReference type="NCBI Taxonomy" id="1790"/>
    <lineage>
        <taxon>Bacteria</taxon>
        <taxon>Bacillati</taxon>
        <taxon>Actinomycetota</taxon>
        <taxon>Actinomycetes</taxon>
        <taxon>Mycobacteriales</taxon>
        <taxon>Mycobacteriaceae</taxon>
        <taxon>Mycobacterium</taxon>
    </lineage>
</organism>
<evidence type="ECO:0000313" key="2">
    <source>
        <dbReference type="Proteomes" id="UP000093629"/>
    </source>
</evidence>
<dbReference type="EMBL" id="LZLQ01000148">
    <property type="protein sequence ID" value="OBK10372.1"/>
    <property type="molecule type" value="Genomic_DNA"/>
</dbReference>
<gene>
    <name evidence="1" type="ORF">A5636_15525</name>
</gene>
<reference evidence="1 2" key="1">
    <citation type="submission" date="2016-06" db="EMBL/GenBank/DDBJ databases">
        <authorList>
            <person name="Kjaerup R.B."/>
            <person name="Dalgaard T.S."/>
            <person name="Juul-Madsen H.R."/>
        </authorList>
    </citation>
    <scope>NUCLEOTIDE SEQUENCE [LARGE SCALE GENOMIC DNA]</scope>
    <source>
        <strain evidence="1 2">1245139.5</strain>
    </source>
</reference>
<sequence length="87" mass="9553">MAGGVGERGVESLRRLGLHADVVQTWAVVAKKFTIDVLPADRCDQLQLHVPEIAQGNPRHEIRRRAAKGAAVRPEVHVRDPYPLADA</sequence>
<dbReference type="AlphaFoldDB" id="A0A1A3MQB2"/>
<evidence type="ECO:0000313" key="1">
    <source>
        <dbReference type="EMBL" id="OBK10372.1"/>
    </source>
</evidence>
<keyword evidence="2" id="KW-1185">Reference proteome</keyword>
<comment type="caution">
    <text evidence="1">The sequence shown here is derived from an EMBL/GenBank/DDBJ whole genome shotgun (WGS) entry which is preliminary data.</text>
</comment>
<accession>A0A1A3MQB2</accession>